<evidence type="ECO:0000313" key="2">
    <source>
        <dbReference type="Proteomes" id="UP000027647"/>
    </source>
</evidence>
<dbReference type="Proteomes" id="UP000027647">
    <property type="component" value="Unassembled WGS sequence"/>
</dbReference>
<dbReference type="AlphaFoldDB" id="A0A074M5Q9"/>
<sequence>MTWMQETPREQSALINEPYDRWVAPGGVCMAEFRREGSGFLIRFPGQADFSLQREGETFAITGWPTPDCDGQTLTNLYHNAIEPILGNHHGGLYLHGSAVVAPASKSGTAEDGVIAFLGLSRGGKTTLAGSFARAGFPFLTEDVIDLRLEDGTYWLKPKRSKLRLFADSARFLLGDDTEFENDDLKQDVEAGKALPFAQAQAPLRQIFLLGTDHAAPLSIRQLSSQEALGALMPHAFILDVTDKARLKGHFTRMADLSQDIACYALDFTRDYAELPRVRSAVLEAFSSLR</sequence>
<gene>
    <name evidence="1" type="ORF">EH31_16900</name>
</gene>
<evidence type="ECO:0008006" key="3">
    <source>
        <dbReference type="Google" id="ProtNLM"/>
    </source>
</evidence>
<name>A0A074M5Q9_ERYLO</name>
<dbReference type="eggNOG" id="COG1493">
    <property type="taxonomic scope" value="Bacteria"/>
</dbReference>
<keyword evidence="2" id="KW-1185">Reference proteome</keyword>
<dbReference type="EMBL" id="JMIW01000009">
    <property type="protein sequence ID" value="KEO88634.1"/>
    <property type="molecule type" value="Genomic_DNA"/>
</dbReference>
<reference evidence="1 2" key="1">
    <citation type="submission" date="2014-04" db="EMBL/GenBank/DDBJ databases">
        <title>A comprehensive comparison of genomes of Erythrobacter spp. strains.</title>
        <authorList>
            <person name="Zheng Q."/>
        </authorList>
    </citation>
    <scope>NUCLEOTIDE SEQUENCE [LARGE SCALE GENOMIC DNA]</scope>
    <source>
        <strain evidence="1 2">DSM 6997</strain>
    </source>
</reference>
<protein>
    <recommendedName>
        <fullName evidence="3">Serine kinase</fullName>
    </recommendedName>
</protein>
<dbReference type="STRING" id="1044.EH31_16900"/>
<comment type="caution">
    <text evidence="1">The sequence shown here is derived from an EMBL/GenBank/DDBJ whole genome shotgun (WGS) entry which is preliminary data.</text>
</comment>
<evidence type="ECO:0000313" key="1">
    <source>
        <dbReference type="EMBL" id="KEO88634.1"/>
    </source>
</evidence>
<proteinExistence type="predicted"/>
<organism evidence="1 2">
    <name type="scientific">Erythrobacter longus</name>
    <dbReference type="NCBI Taxonomy" id="1044"/>
    <lineage>
        <taxon>Bacteria</taxon>
        <taxon>Pseudomonadati</taxon>
        <taxon>Pseudomonadota</taxon>
        <taxon>Alphaproteobacteria</taxon>
        <taxon>Sphingomonadales</taxon>
        <taxon>Erythrobacteraceae</taxon>
        <taxon>Erythrobacter/Porphyrobacter group</taxon>
        <taxon>Erythrobacter</taxon>
    </lineage>
</organism>
<accession>A0A074M5Q9</accession>
<dbReference type="OrthoDB" id="3213869at2"/>